<accession>A0A9W3BVZ7</accession>
<protein>
    <submittedName>
        <fullName evidence="2">Uncharacterized protein LOC130495911</fullName>
    </submittedName>
</protein>
<dbReference type="Proteomes" id="UP000504610">
    <property type="component" value="Chromosome 6"/>
</dbReference>
<reference evidence="1" key="1">
    <citation type="journal article" date="2019" name="Database">
        <title>The radish genome database (RadishGD): an integrated information resource for radish genomics.</title>
        <authorList>
            <person name="Yu H.J."/>
            <person name="Baek S."/>
            <person name="Lee Y.J."/>
            <person name="Cho A."/>
            <person name="Mun J.H."/>
        </authorList>
    </citation>
    <scope>NUCLEOTIDE SEQUENCE [LARGE SCALE GENOMIC DNA]</scope>
    <source>
        <strain evidence="1">cv. WK10039</strain>
    </source>
</reference>
<reference evidence="2" key="2">
    <citation type="submission" date="2025-08" db="UniProtKB">
        <authorList>
            <consortium name="RefSeq"/>
        </authorList>
    </citation>
    <scope>IDENTIFICATION</scope>
    <source>
        <tissue evidence="2">Leaf</tissue>
    </source>
</reference>
<organism evidence="1 2">
    <name type="scientific">Raphanus sativus</name>
    <name type="common">Radish</name>
    <name type="synonym">Raphanus raphanistrum var. sativus</name>
    <dbReference type="NCBI Taxonomy" id="3726"/>
    <lineage>
        <taxon>Eukaryota</taxon>
        <taxon>Viridiplantae</taxon>
        <taxon>Streptophyta</taxon>
        <taxon>Embryophyta</taxon>
        <taxon>Tracheophyta</taxon>
        <taxon>Spermatophyta</taxon>
        <taxon>Magnoliopsida</taxon>
        <taxon>eudicotyledons</taxon>
        <taxon>Gunneridae</taxon>
        <taxon>Pentapetalae</taxon>
        <taxon>rosids</taxon>
        <taxon>malvids</taxon>
        <taxon>Brassicales</taxon>
        <taxon>Brassicaceae</taxon>
        <taxon>Brassiceae</taxon>
        <taxon>Raphanus</taxon>
    </lineage>
</organism>
<dbReference type="KEGG" id="rsz:130495911"/>
<name>A0A9W3BVZ7_RAPSA</name>
<dbReference type="AlphaFoldDB" id="A0A9W3BVZ7"/>
<dbReference type="GeneID" id="130495911"/>
<dbReference type="PANTHER" id="PTHR34538:SF4">
    <property type="entry name" value="EXPRESSED PROTEIN"/>
    <property type="match status" value="1"/>
</dbReference>
<evidence type="ECO:0000313" key="2">
    <source>
        <dbReference type="RefSeq" id="XP_056843495.1"/>
    </source>
</evidence>
<dbReference type="OrthoDB" id="984078at2759"/>
<evidence type="ECO:0000313" key="1">
    <source>
        <dbReference type="Proteomes" id="UP000504610"/>
    </source>
</evidence>
<sequence>MNKQGFKRLQFRRWGKRIGSSTKASQKLGKSHERRKIVAFAFSCCGKPLRVLVKKFVWRLKSRLRWSRKSGSNSIQCSYDLRSYHLNFNDGWYQLSSSSTKKTISK</sequence>
<dbReference type="RefSeq" id="XP_056843495.1">
    <property type="nucleotide sequence ID" value="XM_056987515.1"/>
</dbReference>
<keyword evidence="1" id="KW-1185">Reference proteome</keyword>
<gene>
    <name evidence="2" type="primary">LOC130495911</name>
</gene>
<proteinExistence type="predicted"/>
<dbReference type="PANTHER" id="PTHR34538">
    <property type="entry name" value="EXPRESSED PROTEIN"/>
    <property type="match status" value="1"/>
</dbReference>